<name>R0JJI1_ANAPL</name>
<reference evidence="2" key="1">
    <citation type="journal article" date="2013" name="Nat. Genet.">
        <title>The duck genome and transcriptome provide insight into an avian influenza virus reservoir species.</title>
        <authorList>
            <person name="Huang Y."/>
            <person name="Li Y."/>
            <person name="Burt D.W."/>
            <person name="Chen H."/>
            <person name="Zhang Y."/>
            <person name="Qian W."/>
            <person name="Kim H."/>
            <person name="Gan S."/>
            <person name="Zhao Y."/>
            <person name="Li J."/>
            <person name="Yi K."/>
            <person name="Feng H."/>
            <person name="Zhu P."/>
            <person name="Li B."/>
            <person name="Liu Q."/>
            <person name="Fairley S."/>
            <person name="Magor K.E."/>
            <person name="Du Z."/>
            <person name="Hu X."/>
            <person name="Goodman L."/>
            <person name="Tafer H."/>
            <person name="Vignal A."/>
            <person name="Lee T."/>
            <person name="Kim K.W."/>
            <person name="Sheng Z."/>
            <person name="An Y."/>
            <person name="Searle S."/>
            <person name="Herrero J."/>
            <person name="Groenen M.A."/>
            <person name="Crooijmans R.P."/>
            <person name="Faraut T."/>
            <person name="Cai Q."/>
            <person name="Webster R.G."/>
            <person name="Aldridge J.R."/>
            <person name="Warren W.C."/>
            <person name="Bartschat S."/>
            <person name="Kehr S."/>
            <person name="Marz M."/>
            <person name="Stadler P.F."/>
            <person name="Smith J."/>
            <person name="Kraus R.H."/>
            <person name="Zhao Y."/>
            <person name="Ren L."/>
            <person name="Fei J."/>
            <person name="Morisson M."/>
            <person name="Kaiser P."/>
            <person name="Griffin D.K."/>
            <person name="Rao M."/>
            <person name="Pitel F."/>
            <person name="Wang J."/>
            <person name="Li N."/>
        </authorList>
    </citation>
    <scope>NUCLEOTIDE SEQUENCE [LARGE SCALE GENOMIC DNA]</scope>
</reference>
<evidence type="ECO:0000313" key="1">
    <source>
        <dbReference type="EMBL" id="EOA97390.1"/>
    </source>
</evidence>
<protein>
    <submittedName>
        <fullName evidence="1">Uncharacterized protein</fullName>
    </submittedName>
</protein>
<dbReference type="Proteomes" id="UP000296049">
    <property type="component" value="Unassembled WGS sequence"/>
</dbReference>
<sequence>MHYTDVLCAFLTAAGETRVSENKHQPLEQHHGAAWCSTWIKCGHASSLYPYYSKYKNSTLMKVICESRNSNIANCKQEKGSAKTNLGDDERTEIHLGAFVQFPILHTKISELQPSPTNTFMVSNEKMALDVNVLECILQNSSIDRIAVYYDYATPRLQKSTCRELPVMWKEGTGRINVGHNCSSATRVDLETGRIIEIMYKKQDKDVWTVVTKALLNSAEHIPTSSYHCKMRTQILPLPLGWVCQQDAARQNPSASPHPAVSFTEHANARSAVQHLQDALHASIRRHCSTTFLRLEQSFYSAYGRSVCDSGSWGGHLGHFILHKLSYGDYTADNLEDFRKKEMDQCKCFKSYWIEKIRYRIFQVLFSPSLKSYLFSHLQFGACLTAIHVVFLNVPVKTF</sequence>
<proteinExistence type="predicted"/>
<accession>R0JJI1</accession>
<dbReference type="AlphaFoldDB" id="R0JJI1"/>
<gene>
    <name evidence="1" type="ORF">Anapl_10532</name>
</gene>
<evidence type="ECO:0000313" key="2">
    <source>
        <dbReference type="Proteomes" id="UP000296049"/>
    </source>
</evidence>
<organism evidence="1 2">
    <name type="scientific">Anas platyrhynchos</name>
    <name type="common">Mallard</name>
    <name type="synonym">Anas boschas</name>
    <dbReference type="NCBI Taxonomy" id="8839"/>
    <lineage>
        <taxon>Eukaryota</taxon>
        <taxon>Metazoa</taxon>
        <taxon>Chordata</taxon>
        <taxon>Craniata</taxon>
        <taxon>Vertebrata</taxon>
        <taxon>Euteleostomi</taxon>
        <taxon>Archelosauria</taxon>
        <taxon>Archosauria</taxon>
        <taxon>Dinosauria</taxon>
        <taxon>Saurischia</taxon>
        <taxon>Theropoda</taxon>
        <taxon>Coelurosauria</taxon>
        <taxon>Aves</taxon>
        <taxon>Neognathae</taxon>
        <taxon>Galloanserae</taxon>
        <taxon>Anseriformes</taxon>
        <taxon>Anatidae</taxon>
        <taxon>Anatinae</taxon>
        <taxon>Anas</taxon>
    </lineage>
</organism>
<dbReference type="EMBL" id="KB743700">
    <property type="protein sequence ID" value="EOA97390.1"/>
    <property type="molecule type" value="Genomic_DNA"/>
</dbReference>
<keyword evidence="2" id="KW-1185">Reference proteome</keyword>